<dbReference type="VEuPathDB" id="FungiDB:PC110_g17565"/>
<dbReference type="Proteomes" id="UP000774804">
    <property type="component" value="Unassembled WGS sequence"/>
</dbReference>
<accession>A0A8T1BPE0</accession>
<evidence type="ECO:0000256" key="1">
    <source>
        <dbReference type="SAM" id="MobiDB-lite"/>
    </source>
</evidence>
<sequence>MVQIWSSERRTKTAAVATVTRDIDFVHFWRELAAVGWKTKPSTGLEDRWKYISPDSSQAFLGEDEVVTYALQVGLLDTDVDAGEDVGASEDVEDVAASVDDEDVVGIHENVVARENEDMVSSHEEVAGSVCDSIRASQINTSVVMSQNTIHELFGPESDSEDDDVLQYAVARAFDLSQSDILYDASQHEAAASLQLLSKDVNFVPEDESLSDYESLSPGASDDEVDADSDDETPDRGVVEEDDILSEDDIVQMDEAFVRSLQVGNGALDKRSKKLREDALRGMD</sequence>
<evidence type="ECO:0000313" key="2">
    <source>
        <dbReference type="EMBL" id="KAG2904016.1"/>
    </source>
</evidence>
<dbReference type="EMBL" id="RCMI01000605">
    <property type="protein sequence ID" value="KAG2904016.1"/>
    <property type="molecule type" value="Genomic_DNA"/>
</dbReference>
<feature type="compositionally biased region" description="Acidic residues" evidence="1">
    <location>
        <begin position="221"/>
        <end position="233"/>
    </location>
</feature>
<gene>
    <name evidence="2" type="ORF">PC115_g15126</name>
</gene>
<proteinExistence type="predicted"/>
<reference evidence="2" key="1">
    <citation type="submission" date="2018-10" db="EMBL/GenBank/DDBJ databases">
        <title>Effector identification in a new, highly contiguous assembly of the strawberry crown rot pathogen Phytophthora cactorum.</title>
        <authorList>
            <person name="Armitage A.D."/>
            <person name="Nellist C.F."/>
            <person name="Bates H."/>
            <person name="Vickerstaff R.J."/>
            <person name="Harrison R.J."/>
        </authorList>
    </citation>
    <scope>NUCLEOTIDE SEQUENCE</scope>
    <source>
        <strain evidence="2">4032</strain>
    </source>
</reference>
<protein>
    <submittedName>
        <fullName evidence="2">Uncharacterized protein</fullName>
    </submittedName>
</protein>
<dbReference type="VEuPathDB" id="FungiDB:PC110_g17563"/>
<feature type="region of interest" description="Disordered" evidence="1">
    <location>
        <begin position="208"/>
        <end position="245"/>
    </location>
</feature>
<comment type="caution">
    <text evidence="2">The sequence shown here is derived from an EMBL/GenBank/DDBJ whole genome shotgun (WGS) entry which is preliminary data.</text>
</comment>
<organism evidence="2 3">
    <name type="scientific">Phytophthora cactorum</name>
    <dbReference type="NCBI Taxonomy" id="29920"/>
    <lineage>
        <taxon>Eukaryota</taxon>
        <taxon>Sar</taxon>
        <taxon>Stramenopiles</taxon>
        <taxon>Oomycota</taxon>
        <taxon>Peronosporomycetes</taxon>
        <taxon>Peronosporales</taxon>
        <taxon>Peronosporaceae</taxon>
        <taxon>Phytophthora</taxon>
    </lineage>
</organism>
<name>A0A8T1BPE0_9STRA</name>
<evidence type="ECO:0000313" key="3">
    <source>
        <dbReference type="Proteomes" id="UP000774804"/>
    </source>
</evidence>
<dbReference type="AlphaFoldDB" id="A0A8T1BPE0"/>